<dbReference type="eggNOG" id="ENOG5031J7F">
    <property type="taxonomic scope" value="Bacteria"/>
</dbReference>
<organism evidence="1 2">
    <name type="scientific">Providencia alcalifaciens DSM 30120</name>
    <dbReference type="NCBI Taxonomy" id="520999"/>
    <lineage>
        <taxon>Bacteria</taxon>
        <taxon>Pseudomonadati</taxon>
        <taxon>Pseudomonadota</taxon>
        <taxon>Gammaproteobacteria</taxon>
        <taxon>Enterobacterales</taxon>
        <taxon>Morganellaceae</taxon>
        <taxon>Providencia</taxon>
    </lineage>
</organism>
<dbReference type="GeneID" id="57293585"/>
<protein>
    <submittedName>
        <fullName evidence="1">Uncharacterized protein</fullName>
    </submittedName>
</protein>
<evidence type="ECO:0000313" key="2">
    <source>
        <dbReference type="Proteomes" id="UP000003729"/>
    </source>
</evidence>
<reference evidence="1 2" key="2">
    <citation type="submission" date="2008-10" db="EMBL/GenBank/DDBJ databases">
        <authorList>
            <person name="Fulton L."/>
            <person name="Clifton S."/>
            <person name="Fulton B."/>
            <person name="Xu J."/>
            <person name="Minx P."/>
            <person name="Pepin K.H."/>
            <person name="Johnson M."/>
            <person name="Bhonagiri V."/>
            <person name="Nash W.E."/>
            <person name="Mardis E.R."/>
            <person name="Wilson R.K."/>
        </authorList>
    </citation>
    <scope>NUCLEOTIDE SEQUENCE [LARGE SCALE GENOMIC DNA]</scope>
    <source>
        <strain evidence="1 2">DSM 30120</strain>
    </source>
</reference>
<name>B6XEY1_9GAMM</name>
<proteinExistence type="predicted"/>
<sequence length="94" mass="11165">MDKSRQQFEKEMAETMGLDINEIIRHREGDKYQSLTVSVAWHWWQVSRESLINNLEPVGYAAEIDISEIEIYGQLFLNEYPTEETNIPLYRLDK</sequence>
<dbReference type="EMBL" id="ABXW01000046">
    <property type="protein sequence ID" value="EEB46069.1"/>
    <property type="molecule type" value="Genomic_DNA"/>
</dbReference>
<comment type="caution">
    <text evidence="1">The sequence shown here is derived from an EMBL/GenBank/DDBJ whole genome shotgun (WGS) entry which is preliminary data.</text>
</comment>
<gene>
    <name evidence="1" type="ORF">PROVALCAL_01912</name>
</gene>
<dbReference type="Proteomes" id="UP000003729">
    <property type="component" value="Unassembled WGS sequence"/>
</dbReference>
<accession>B6XEY1</accession>
<evidence type="ECO:0000313" key="1">
    <source>
        <dbReference type="EMBL" id="EEB46069.1"/>
    </source>
</evidence>
<dbReference type="AlphaFoldDB" id="B6XEY1"/>
<dbReference type="RefSeq" id="WP_006658857.1">
    <property type="nucleotide sequence ID" value="NZ_ABXW01000046.1"/>
</dbReference>
<reference evidence="1 2" key="1">
    <citation type="submission" date="2008-10" db="EMBL/GenBank/DDBJ databases">
        <title>Draft genome sequence of Providencia alcalifaciens (DSM 30120).</title>
        <authorList>
            <person name="Sudarsanam P."/>
            <person name="Ley R."/>
            <person name="Guruge J."/>
            <person name="Turnbaugh P.J."/>
            <person name="Mahowald M."/>
            <person name="Liep D."/>
            <person name="Gordon J."/>
        </authorList>
    </citation>
    <scope>NUCLEOTIDE SEQUENCE [LARGE SCALE GENOMIC DNA]</scope>
    <source>
        <strain evidence="1 2">DSM 30120</strain>
    </source>
</reference>